<dbReference type="WBParaSite" id="SMUV_0000645601-mRNA-1">
    <property type="protein sequence ID" value="SMUV_0000645601-mRNA-1"/>
    <property type="gene ID" value="SMUV_0000645601"/>
</dbReference>
<proteinExistence type="inferred from homology"/>
<dbReference type="SUPFAM" id="SSF55194">
    <property type="entry name" value="Ribosome recycling factor, RRF"/>
    <property type="match status" value="1"/>
</dbReference>
<dbReference type="STRING" id="451379.A0A0N5AP88"/>
<dbReference type="InterPro" id="IPR036191">
    <property type="entry name" value="RRF_sf"/>
</dbReference>
<evidence type="ECO:0000313" key="6">
    <source>
        <dbReference type="Proteomes" id="UP000046393"/>
    </source>
</evidence>
<accession>A0A0N5AP88</accession>
<evidence type="ECO:0000256" key="2">
    <source>
        <dbReference type="ARBA" id="ARBA00020581"/>
    </source>
</evidence>
<evidence type="ECO:0000313" key="7">
    <source>
        <dbReference type="WBParaSite" id="SMUV_0000645601-mRNA-1"/>
    </source>
</evidence>
<keyword evidence="6" id="KW-1185">Reference proteome</keyword>
<dbReference type="GO" id="GO:0043023">
    <property type="term" value="F:ribosomal large subunit binding"/>
    <property type="evidence" value="ECO:0007669"/>
    <property type="project" value="TreeGrafter"/>
</dbReference>
<evidence type="ECO:0000256" key="1">
    <source>
        <dbReference type="ARBA" id="ARBA00005912"/>
    </source>
</evidence>
<sequence length="219" mass="24897">MLKHVVDRISQFLFARIADVPWNFSSGTGGSFKANSILHSVDNELFRKAEKEMCNLEKILEEQLTRHFSLQFNIRQYEEIEVTSKNGETNQMSRIGQIKLLNPQTVSISFAENPTAIKAAKQAIEESSLGVTPQQEGLSLFIKVPKITRQRREQLADVARKKLLNDYKIALNEVTDATMKIEDEKRRTETALLSLKRHCEAIGVEKLNIAVKNLLKEVS</sequence>
<dbReference type="Gene3D" id="3.30.1360.40">
    <property type="match status" value="1"/>
</dbReference>
<dbReference type="AlphaFoldDB" id="A0A0N5AP88"/>
<dbReference type="PANTHER" id="PTHR20982:SF3">
    <property type="entry name" value="MITOCHONDRIAL RIBOSOME RECYCLING FACTOR PSEUDO 1"/>
    <property type="match status" value="1"/>
</dbReference>
<dbReference type="InterPro" id="IPR002661">
    <property type="entry name" value="Ribosome_recyc_fac"/>
</dbReference>
<dbReference type="GO" id="GO:0006412">
    <property type="term" value="P:translation"/>
    <property type="evidence" value="ECO:0007669"/>
    <property type="project" value="UniProtKB-KW"/>
</dbReference>
<dbReference type="GO" id="GO:0005739">
    <property type="term" value="C:mitochondrion"/>
    <property type="evidence" value="ECO:0007669"/>
    <property type="project" value="TreeGrafter"/>
</dbReference>
<reference evidence="7" key="1">
    <citation type="submission" date="2017-02" db="UniProtKB">
        <authorList>
            <consortium name="WormBaseParasite"/>
        </authorList>
    </citation>
    <scope>IDENTIFICATION</scope>
</reference>
<protein>
    <recommendedName>
        <fullName evidence="2">Ribosome-recycling factor, mitochondrial</fullName>
    </recommendedName>
    <alternativeName>
        <fullName evidence="4">Ribosome-releasing factor, mitochondrial</fullName>
    </alternativeName>
</protein>
<organism evidence="6 7">
    <name type="scientific">Syphacia muris</name>
    <dbReference type="NCBI Taxonomy" id="451379"/>
    <lineage>
        <taxon>Eukaryota</taxon>
        <taxon>Metazoa</taxon>
        <taxon>Ecdysozoa</taxon>
        <taxon>Nematoda</taxon>
        <taxon>Chromadorea</taxon>
        <taxon>Rhabditida</taxon>
        <taxon>Spirurina</taxon>
        <taxon>Oxyuridomorpha</taxon>
        <taxon>Oxyuroidea</taxon>
        <taxon>Oxyuridae</taxon>
        <taxon>Syphacia</taxon>
    </lineage>
</organism>
<dbReference type="Gene3D" id="1.10.132.20">
    <property type="entry name" value="Ribosome-recycling factor"/>
    <property type="match status" value="1"/>
</dbReference>
<evidence type="ECO:0000256" key="4">
    <source>
        <dbReference type="ARBA" id="ARBA00033107"/>
    </source>
</evidence>
<name>A0A0N5AP88_9BILA</name>
<evidence type="ECO:0000259" key="5">
    <source>
        <dbReference type="Pfam" id="PF01765"/>
    </source>
</evidence>
<keyword evidence="3" id="KW-0648">Protein biosynthesis</keyword>
<dbReference type="Pfam" id="PF01765">
    <property type="entry name" value="RRF"/>
    <property type="match status" value="1"/>
</dbReference>
<dbReference type="InterPro" id="IPR023584">
    <property type="entry name" value="Ribosome_recyc_fac_dom"/>
</dbReference>
<comment type="similarity">
    <text evidence="1">Belongs to the RRF family.</text>
</comment>
<evidence type="ECO:0000256" key="3">
    <source>
        <dbReference type="ARBA" id="ARBA00022917"/>
    </source>
</evidence>
<dbReference type="PANTHER" id="PTHR20982">
    <property type="entry name" value="RIBOSOME RECYCLING FACTOR"/>
    <property type="match status" value="1"/>
</dbReference>
<dbReference type="Proteomes" id="UP000046393">
    <property type="component" value="Unplaced"/>
</dbReference>
<feature type="domain" description="Ribosome recycling factor" evidence="5">
    <location>
        <begin position="61"/>
        <end position="181"/>
    </location>
</feature>